<name>C5FNF7_ARTOC</name>
<dbReference type="EMBL" id="DS995704">
    <property type="protein sequence ID" value="EEQ31571.1"/>
    <property type="molecule type" value="Genomic_DNA"/>
</dbReference>
<accession>C5FNF7</accession>
<keyword evidence="3" id="KW-1185">Reference proteome</keyword>
<protein>
    <submittedName>
        <fullName evidence="2">Uncharacterized protein</fullName>
    </submittedName>
</protein>
<evidence type="ECO:0000313" key="3">
    <source>
        <dbReference type="Proteomes" id="UP000002035"/>
    </source>
</evidence>
<dbReference type="Proteomes" id="UP000002035">
    <property type="component" value="Unassembled WGS sequence"/>
</dbReference>
<dbReference type="RefSeq" id="XP_002846653.1">
    <property type="nucleotide sequence ID" value="XM_002846607.1"/>
</dbReference>
<feature type="compositionally biased region" description="Polar residues" evidence="1">
    <location>
        <begin position="25"/>
        <end position="36"/>
    </location>
</feature>
<dbReference type="HOGENOM" id="CLU_1885296_0_0_1"/>
<dbReference type="GeneID" id="9229764"/>
<proteinExistence type="predicted"/>
<reference evidence="3" key="1">
    <citation type="journal article" date="2012" name="MBio">
        <title>Comparative genome analysis of Trichophyton rubrum and related dermatophytes reveals candidate genes involved in infection.</title>
        <authorList>
            <person name="Martinez D.A."/>
            <person name="Oliver B.G."/>
            <person name="Graeser Y."/>
            <person name="Goldberg J.M."/>
            <person name="Li W."/>
            <person name="Martinez-Rossi N.M."/>
            <person name="Monod M."/>
            <person name="Shelest E."/>
            <person name="Barton R.C."/>
            <person name="Birch E."/>
            <person name="Brakhage A.A."/>
            <person name="Chen Z."/>
            <person name="Gurr S.J."/>
            <person name="Heiman D."/>
            <person name="Heitman J."/>
            <person name="Kosti I."/>
            <person name="Rossi A."/>
            <person name="Saif S."/>
            <person name="Samalova M."/>
            <person name="Saunders C.W."/>
            <person name="Shea T."/>
            <person name="Summerbell R.C."/>
            <person name="Xu J."/>
            <person name="Young S."/>
            <person name="Zeng Q."/>
            <person name="Birren B.W."/>
            <person name="Cuomo C.A."/>
            <person name="White T.C."/>
        </authorList>
    </citation>
    <scope>NUCLEOTIDE SEQUENCE [LARGE SCALE GENOMIC DNA]</scope>
    <source>
        <strain evidence="3">ATCC MYA-4605 / CBS 113480</strain>
    </source>
</reference>
<evidence type="ECO:0000256" key="1">
    <source>
        <dbReference type="SAM" id="MobiDB-lite"/>
    </source>
</evidence>
<sequence>MDNPCCEIGRLSAVPARRDHALRESSGTDSSPTSIRNKGVYNKIKRRRRHKQLYGPMALRWGVKIASPHIKGEPKLRQVDPERHAGEIEFGQGSKYRYLSPQHYGGQGDSVSFLCCCCRDECDAVRRREVQGKGG</sequence>
<evidence type="ECO:0000313" key="2">
    <source>
        <dbReference type="EMBL" id="EEQ31571.1"/>
    </source>
</evidence>
<organism evidence="2 3">
    <name type="scientific">Arthroderma otae (strain ATCC MYA-4605 / CBS 113480)</name>
    <name type="common">Microsporum canis</name>
    <dbReference type="NCBI Taxonomy" id="554155"/>
    <lineage>
        <taxon>Eukaryota</taxon>
        <taxon>Fungi</taxon>
        <taxon>Dikarya</taxon>
        <taxon>Ascomycota</taxon>
        <taxon>Pezizomycotina</taxon>
        <taxon>Eurotiomycetes</taxon>
        <taxon>Eurotiomycetidae</taxon>
        <taxon>Onygenales</taxon>
        <taxon>Arthrodermataceae</taxon>
        <taxon>Microsporum</taxon>
    </lineage>
</organism>
<dbReference type="AlphaFoldDB" id="C5FNF7"/>
<feature type="region of interest" description="Disordered" evidence="1">
    <location>
        <begin position="17"/>
        <end position="40"/>
    </location>
</feature>
<gene>
    <name evidence="2" type="ORF">MCYG_04390</name>
</gene>
<dbReference type="VEuPathDB" id="FungiDB:MCYG_04390"/>